<evidence type="ECO:0000256" key="3">
    <source>
        <dbReference type="ARBA" id="ARBA00022475"/>
    </source>
</evidence>
<keyword evidence="4 7" id="KW-0812">Transmembrane</keyword>
<feature type="transmembrane region" description="Helical" evidence="7">
    <location>
        <begin position="345"/>
        <end position="364"/>
    </location>
</feature>
<feature type="transmembrane region" description="Helical" evidence="7">
    <location>
        <begin position="103"/>
        <end position="128"/>
    </location>
</feature>
<feature type="transmembrane region" description="Helical" evidence="7">
    <location>
        <begin position="77"/>
        <end position="97"/>
    </location>
</feature>
<feature type="transmembrane region" description="Helical" evidence="7">
    <location>
        <begin position="280"/>
        <end position="300"/>
    </location>
</feature>
<keyword evidence="10" id="KW-1185">Reference proteome</keyword>
<evidence type="ECO:0000259" key="8">
    <source>
        <dbReference type="PROSITE" id="PS50850"/>
    </source>
</evidence>
<reference evidence="9 10" key="1">
    <citation type="submission" date="2020-02" db="EMBL/GenBank/DDBJ databases">
        <title>Fructobacillus sp. isolated from paper mulberry of Taiwan.</title>
        <authorList>
            <person name="Lin S.-T."/>
        </authorList>
    </citation>
    <scope>NUCLEOTIDE SEQUENCE [LARGE SCALE GENOMIC DNA]</scope>
    <source>
        <strain evidence="9 10">M1-21</strain>
    </source>
</reference>
<name>A0ABS5QU82_9LACO</name>
<dbReference type="InterPro" id="IPR011701">
    <property type="entry name" value="MFS"/>
</dbReference>
<dbReference type="RefSeq" id="WP_213793058.1">
    <property type="nucleotide sequence ID" value="NZ_JAAMFJ010000002.1"/>
</dbReference>
<feature type="transmembrane region" description="Helical" evidence="7">
    <location>
        <begin position="140"/>
        <end position="163"/>
    </location>
</feature>
<keyword evidence="2" id="KW-0813">Transport</keyword>
<dbReference type="NCBIfam" id="TIGR00711">
    <property type="entry name" value="efflux_EmrB"/>
    <property type="match status" value="1"/>
</dbReference>
<feature type="transmembrane region" description="Helical" evidence="7">
    <location>
        <begin position="211"/>
        <end position="229"/>
    </location>
</feature>
<feature type="transmembrane region" description="Helical" evidence="7">
    <location>
        <begin position="12"/>
        <end position="31"/>
    </location>
</feature>
<keyword evidence="6 7" id="KW-0472">Membrane</keyword>
<dbReference type="PROSITE" id="PS50850">
    <property type="entry name" value="MFS"/>
    <property type="match status" value="1"/>
</dbReference>
<feature type="transmembrane region" description="Helical" evidence="7">
    <location>
        <begin position="463"/>
        <end position="484"/>
    </location>
</feature>
<organism evidence="9 10">
    <name type="scientific">Fructobacillus papyrifericola</name>
    <dbReference type="NCBI Taxonomy" id="2713172"/>
    <lineage>
        <taxon>Bacteria</taxon>
        <taxon>Bacillati</taxon>
        <taxon>Bacillota</taxon>
        <taxon>Bacilli</taxon>
        <taxon>Lactobacillales</taxon>
        <taxon>Lactobacillaceae</taxon>
        <taxon>Fructobacillus</taxon>
    </lineage>
</organism>
<feature type="transmembrane region" description="Helical" evidence="7">
    <location>
        <begin position="370"/>
        <end position="396"/>
    </location>
</feature>
<dbReference type="SUPFAM" id="SSF103473">
    <property type="entry name" value="MFS general substrate transporter"/>
    <property type="match status" value="1"/>
</dbReference>
<proteinExistence type="predicted"/>
<keyword evidence="3" id="KW-1003">Cell membrane</keyword>
<dbReference type="InterPro" id="IPR036259">
    <property type="entry name" value="MFS_trans_sf"/>
</dbReference>
<dbReference type="InterPro" id="IPR004638">
    <property type="entry name" value="EmrB-like"/>
</dbReference>
<dbReference type="PANTHER" id="PTHR42718">
    <property type="entry name" value="MAJOR FACILITATOR SUPERFAMILY MULTIDRUG TRANSPORTER MFSC"/>
    <property type="match status" value="1"/>
</dbReference>
<feature type="domain" description="Major facilitator superfamily (MFS) profile" evidence="8">
    <location>
        <begin position="12"/>
        <end position="489"/>
    </location>
</feature>
<feature type="transmembrane region" description="Helical" evidence="7">
    <location>
        <begin position="178"/>
        <end position="199"/>
    </location>
</feature>
<dbReference type="EMBL" id="JAAMFJ010000002">
    <property type="protein sequence ID" value="MBS9336502.1"/>
    <property type="molecule type" value="Genomic_DNA"/>
</dbReference>
<evidence type="ECO:0000256" key="6">
    <source>
        <dbReference type="ARBA" id="ARBA00023136"/>
    </source>
</evidence>
<comment type="subcellular location">
    <subcellularLocation>
        <location evidence="1">Cell membrane</location>
        <topology evidence="1">Multi-pass membrane protein</topology>
    </subcellularLocation>
</comment>
<feature type="transmembrane region" description="Helical" evidence="7">
    <location>
        <begin position="241"/>
        <end position="260"/>
    </location>
</feature>
<evidence type="ECO:0000313" key="10">
    <source>
        <dbReference type="Proteomes" id="UP000735205"/>
    </source>
</evidence>
<dbReference type="Pfam" id="PF07690">
    <property type="entry name" value="MFS_1"/>
    <property type="match status" value="1"/>
</dbReference>
<evidence type="ECO:0000256" key="4">
    <source>
        <dbReference type="ARBA" id="ARBA00022692"/>
    </source>
</evidence>
<evidence type="ECO:0000256" key="2">
    <source>
        <dbReference type="ARBA" id="ARBA00022448"/>
    </source>
</evidence>
<protein>
    <submittedName>
        <fullName evidence="9">Multidrug efflux MFS transporter</fullName>
    </submittedName>
</protein>
<evidence type="ECO:0000256" key="5">
    <source>
        <dbReference type="ARBA" id="ARBA00022989"/>
    </source>
</evidence>
<comment type="caution">
    <text evidence="9">The sequence shown here is derived from an EMBL/GenBank/DDBJ whole genome shotgun (WGS) entry which is preliminary data.</text>
</comment>
<gene>
    <name evidence="9" type="ORF">G6R28_04560</name>
</gene>
<evidence type="ECO:0000256" key="1">
    <source>
        <dbReference type="ARBA" id="ARBA00004651"/>
    </source>
</evidence>
<accession>A0ABS5QU82</accession>
<dbReference type="InterPro" id="IPR020846">
    <property type="entry name" value="MFS_dom"/>
</dbReference>
<dbReference type="Gene3D" id="1.20.1250.20">
    <property type="entry name" value="MFS general substrate transporter like domains"/>
    <property type="match status" value="2"/>
</dbReference>
<keyword evidence="5 7" id="KW-1133">Transmembrane helix</keyword>
<evidence type="ECO:0000313" key="9">
    <source>
        <dbReference type="EMBL" id="MBS9336502.1"/>
    </source>
</evidence>
<dbReference type="PANTHER" id="PTHR42718:SF24">
    <property type="entry name" value="MAJOR FACILITATOR SUPERFAMILY (MFS) PROFILE DOMAIN-CONTAINING PROTEIN"/>
    <property type="match status" value="1"/>
</dbReference>
<sequence>METKPTYNRGLVLAVMLIAAIAGALMQTSLGTALPTLMKAFDIDLSTAQQATTWFLLANGMMVPLSAYLAKKVKTKTLHVVAYIMLLAGVLISMFTPENADSWWIFVAGRILAAIAVGIMMPLLQIVIVNMYGQKERGAAMGMMGLVVGMAPAIGPTLTGWILDKDHSFLGLTLSAHWQSIFVIPAIILAIAVVLAPIMMKNVVPNQEVSLDILSLVLSTVGFGFFLWGFTNVATAGWGDFGEVIAPIIVGVAFLLVFVWRQLKLDVPFLDVRVFKVKSFTIPTIALILAMMAMFGVEMMLPTYLQNVRGMSALHSGLTLMWGALFMGFLSPVAGVLYNKFGVKLLSFVGFGLLFVGTLPYIFLTAETPTIIVTVLYAIRMAGVALTLMPLTTAAMSALPDEKASDATAANNTLRQVSTSIVVALMTSVVQNIINNQTPGKALKLSDPIAYASKVLNASLDGFRAAFAISLAFAVIGFVITFFIKNQKEAK</sequence>
<feature type="transmembrane region" description="Helical" evidence="7">
    <location>
        <begin position="417"/>
        <end position="434"/>
    </location>
</feature>
<feature type="transmembrane region" description="Helical" evidence="7">
    <location>
        <begin position="51"/>
        <end position="70"/>
    </location>
</feature>
<evidence type="ECO:0000256" key="7">
    <source>
        <dbReference type="SAM" id="Phobius"/>
    </source>
</evidence>
<feature type="transmembrane region" description="Helical" evidence="7">
    <location>
        <begin position="320"/>
        <end position="338"/>
    </location>
</feature>
<dbReference type="Proteomes" id="UP000735205">
    <property type="component" value="Unassembled WGS sequence"/>
</dbReference>